<dbReference type="Proteomes" id="UP001163321">
    <property type="component" value="Chromosome 13"/>
</dbReference>
<protein>
    <submittedName>
        <fullName evidence="1">Uncharacterized protein</fullName>
    </submittedName>
</protein>
<evidence type="ECO:0000313" key="1">
    <source>
        <dbReference type="EMBL" id="KAI9917497.1"/>
    </source>
</evidence>
<dbReference type="EMBL" id="CM047592">
    <property type="protein sequence ID" value="KAI9917497.1"/>
    <property type="molecule type" value="Genomic_DNA"/>
</dbReference>
<gene>
    <name evidence="1" type="ORF">PsorP6_012856</name>
</gene>
<proteinExistence type="predicted"/>
<name>A0ACC0WFG0_9STRA</name>
<organism evidence="1 2">
    <name type="scientific">Peronosclerospora sorghi</name>
    <dbReference type="NCBI Taxonomy" id="230839"/>
    <lineage>
        <taxon>Eukaryota</taxon>
        <taxon>Sar</taxon>
        <taxon>Stramenopiles</taxon>
        <taxon>Oomycota</taxon>
        <taxon>Peronosporomycetes</taxon>
        <taxon>Peronosporales</taxon>
        <taxon>Peronosporaceae</taxon>
        <taxon>Peronosclerospora</taxon>
    </lineage>
</organism>
<reference evidence="1 2" key="1">
    <citation type="journal article" date="2022" name="bioRxiv">
        <title>The genome of the oomycete Peronosclerospora sorghi, a cosmopolitan pathogen of maize and sorghum, is inflated with dispersed pseudogenes.</title>
        <authorList>
            <person name="Fletcher K."/>
            <person name="Martin F."/>
            <person name="Isakeit T."/>
            <person name="Cavanaugh K."/>
            <person name="Magill C."/>
            <person name="Michelmore R."/>
        </authorList>
    </citation>
    <scope>NUCLEOTIDE SEQUENCE [LARGE SCALE GENOMIC DNA]</scope>
    <source>
        <strain evidence="1">P6</strain>
    </source>
</reference>
<accession>A0ACC0WFG0</accession>
<keyword evidence="2" id="KW-1185">Reference proteome</keyword>
<comment type="caution">
    <text evidence="1">The sequence shown here is derived from an EMBL/GenBank/DDBJ whole genome shotgun (WGS) entry which is preliminary data.</text>
</comment>
<sequence>MHLCTDDKQDNGKNYASRHDMMHKAVGISRQLPKRRVTHPLYASSYQEIGAEWSQLKLNAEVL</sequence>
<evidence type="ECO:0000313" key="2">
    <source>
        <dbReference type="Proteomes" id="UP001163321"/>
    </source>
</evidence>